<evidence type="ECO:0000256" key="4">
    <source>
        <dbReference type="RuleBase" id="RU003345"/>
    </source>
</evidence>
<dbReference type="InterPro" id="IPR015590">
    <property type="entry name" value="Aldehyde_DH_dom"/>
</dbReference>
<evidence type="ECO:0000256" key="3">
    <source>
        <dbReference type="PROSITE-ProRule" id="PRU10007"/>
    </source>
</evidence>
<dbReference type="FunFam" id="3.40.309.10:FF:000004">
    <property type="entry name" value="Succinate-semialdehyde dehydrogenase I"/>
    <property type="match status" value="1"/>
</dbReference>
<evidence type="ECO:0000313" key="7">
    <source>
        <dbReference type="Proteomes" id="UP000053718"/>
    </source>
</evidence>
<dbReference type="PANTHER" id="PTHR43353">
    <property type="entry name" value="SUCCINATE-SEMIALDEHYDE DEHYDROGENASE, MITOCHONDRIAL"/>
    <property type="match status" value="1"/>
</dbReference>
<feature type="domain" description="Aldehyde dehydrogenase" evidence="5">
    <location>
        <begin position="19"/>
        <end position="478"/>
    </location>
</feature>
<dbReference type="GO" id="GO:0005829">
    <property type="term" value="C:cytosol"/>
    <property type="evidence" value="ECO:0007669"/>
    <property type="project" value="TreeGrafter"/>
</dbReference>
<reference evidence="6 7" key="1">
    <citation type="submission" date="2014-06" db="EMBL/GenBank/DDBJ databases">
        <title>Draft genome sequence of Idiomarina sp. MCCC 1A10513.</title>
        <authorList>
            <person name="Du J."/>
            <person name="Lai Q."/>
            <person name="Shao Z."/>
        </authorList>
    </citation>
    <scope>NUCLEOTIDE SEQUENCE [LARGE SCALE GENOMIC DNA]</scope>
    <source>
        <strain evidence="6 7">MCCC 1A10513</strain>
    </source>
</reference>
<dbReference type="InterPro" id="IPR016161">
    <property type="entry name" value="Ald_DH/histidinol_DH"/>
</dbReference>
<protein>
    <submittedName>
        <fullName evidence="6">Succinate-semialdehyde dehydrogenase</fullName>
        <ecNumber evidence="6">1.2.1.16</ecNumber>
    </submittedName>
</protein>
<feature type="active site" evidence="3">
    <location>
        <position position="255"/>
    </location>
</feature>
<dbReference type="CDD" id="cd07103">
    <property type="entry name" value="ALDH_F5_SSADH_GabD"/>
    <property type="match status" value="1"/>
</dbReference>
<keyword evidence="2 4" id="KW-0560">Oxidoreductase</keyword>
<sequence length="482" mass="52014">MFEGEVIALREQAFVNGEWITASDDSVQSVLNPATGAYLGSVPQLSVRQVDGCIRAAETAFYQWREVPVRERCRLLTAWYELIMAERERLARILTLEQGKPFAEALGEITYAASYIQWFSQPTLLDTGATLPYGETPLSMLVLSEPVGVCAAITPWNFPAAMITRKVAPALAAGCTMIVKPAPDTPFTALALAELAQQAGIPVGVLNVITGDAQVIGQRLTSSPTVRKLSFTGSTAVGSTLMANCAPTLKRLSLELGGNAPFIVCDDADIDAAVEGAIAAKFRNAGQTCVCANAIYVDDSIYDVFAARLVARVQQLKLGRGDEADVVIGPLINRAAVHKVERLLADAVSKGARVLCGGQRWREDANWFVPTVIANANFEMACVKEEIFGPVAPLVRFTDETYLLQQLRQQHAGLAAYVYSQDLKQIQRFARDLEVGMVGFNTGLISDAAVPFGGVKASGMGREGGRQGIEEYLETKYIKLSN</sequence>
<dbReference type="Gene3D" id="3.40.309.10">
    <property type="entry name" value="Aldehyde Dehydrogenase, Chain A, domain 2"/>
    <property type="match status" value="1"/>
</dbReference>
<proteinExistence type="inferred from homology"/>
<dbReference type="GO" id="GO:0004777">
    <property type="term" value="F:succinate-semialdehyde dehydrogenase (NAD+) activity"/>
    <property type="evidence" value="ECO:0007669"/>
    <property type="project" value="TreeGrafter"/>
</dbReference>
<evidence type="ECO:0000259" key="5">
    <source>
        <dbReference type="Pfam" id="PF00171"/>
    </source>
</evidence>
<dbReference type="SUPFAM" id="SSF53720">
    <property type="entry name" value="ALDH-like"/>
    <property type="match status" value="1"/>
</dbReference>
<dbReference type="PANTHER" id="PTHR43353:SF5">
    <property type="entry name" value="SUCCINATE-SEMIALDEHYDE DEHYDROGENASE, MITOCHONDRIAL"/>
    <property type="match status" value="1"/>
</dbReference>
<dbReference type="EMBL" id="JPIN01000011">
    <property type="protein sequence ID" value="KFZ28225.1"/>
    <property type="molecule type" value="Genomic_DNA"/>
</dbReference>
<comment type="similarity">
    <text evidence="1 4">Belongs to the aldehyde dehydrogenase family.</text>
</comment>
<dbReference type="Pfam" id="PF00171">
    <property type="entry name" value="Aldedh"/>
    <property type="match status" value="1"/>
</dbReference>
<accession>A0A094IKJ4</accession>
<dbReference type="eggNOG" id="COG1012">
    <property type="taxonomic scope" value="Bacteria"/>
</dbReference>
<evidence type="ECO:0000256" key="1">
    <source>
        <dbReference type="ARBA" id="ARBA00009986"/>
    </source>
</evidence>
<dbReference type="InterPro" id="IPR016162">
    <property type="entry name" value="Ald_DH_N"/>
</dbReference>
<dbReference type="AlphaFoldDB" id="A0A094IKJ4"/>
<keyword evidence="7" id="KW-1185">Reference proteome</keyword>
<dbReference type="RefSeq" id="WP_034733362.1">
    <property type="nucleotide sequence ID" value="NZ_JPIN01000011.1"/>
</dbReference>
<dbReference type="InterPro" id="IPR050740">
    <property type="entry name" value="Aldehyde_DH_Superfamily"/>
</dbReference>
<evidence type="ECO:0000313" key="6">
    <source>
        <dbReference type="EMBL" id="KFZ28225.1"/>
    </source>
</evidence>
<dbReference type="InterPro" id="IPR016160">
    <property type="entry name" value="Ald_DH_CS_CYS"/>
</dbReference>
<dbReference type="Proteomes" id="UP000053718">
    <property type="component" value="Unassembled WGS sequence"/>
</dbReference>
<dbReference type="STRING" id="1517416.IDAT_10360"/>
<dbReference type="Gene3D" id="3.40.605.10">
    <property type="entry name" value="Aldehyde Dehydrogenase, Chain A, domain 1"/>
    <property type="match status" value="1"/>
</dbReference>
<dbReference type="InterPro" id="IPR029510">
    <property type="entry name" value="Ald_DH_CS_GLU"/>
</dbReference>
<dbReference type="FunFam" id="3.40.605.10:FF:000005">
    <property type="entry name" value="Succinate-semialdehyde dehydrogenase I"/>
    <property type="match status" value="1"/>
</dbReference>
<comment type="caution">
    <text evidence="6">The sequence shown here is derived from an EMBL/GenBank/DDBJ whole genome shotgun (WGS) entry which is preliminary data.</text>
</comment>
<dbReference type="PROSITE" id="PS00687">
    <property type="entry name" value="ALDEHYDE_DEHYDR_GLU"/>
    <property type="match status" value="1"/>
</dbReference>
<dbReference type="EC" id="1.2.1.16" evidence="6"/>
<dbReference type="GO" id="GO:0009450">
    <property type="term" value="P:gamma-aminobutyric acid catabolic process"/>
    <property type="evidence" value="ECO:0007669"/>
    <property type="project" value="TreeGrafter"/>
</dbReference>
<gene>
    <name evidence="6" type="primary">gabD</name>
    <name evidence="6" type="ORF">IDAT_10360</name>
</gene>
<organism evidence="6 7">
    <name type="scientific">Pseudidiomarina atlantica</name>
    <dbReference type="NCBI Taxonomy" id="1517416"/>
    <lineage>
        <taxon>Bacteria</taxon>
        <taxon>Pseudomonadati</taxon>
        <taxon>Pseudomonadota</taxon>
        <taxon>Gammaproteobacteria</taxon>
        <taxon>Alteromonadales</taxon>
        <taxon>Idiomarinaceae</taxon>
        <taxon>Pseudidiomarina</taxon>
    </lineage>
</organism>
<name>A0A094IKJ4_9GAMM</name>
<dbReference type="InterPro" id="IPR016163">
    <property type="entry name" value="Ald_DH_C"/>
</dbReference>
<dbReference type="OrthoDB" id="9812625at2"/>
<evidence type="ECO:0000256" key="2">
    <source>
        <dbReference type="ARBA" id="ARBA00023002"/>
    </source>
</evidence>
<dbReference type="PROSITE" id="PS00070">
    <property type="entry name" value="ALDEHYDE_DEHYDR_CYS"/>
    <property type="match status" value="1"/>
</dbReference>